<evidence type="ECO:0000313" key="2">
    <source>
        <dbReference type="Proteomes" id="UP000293781"/>
    </source>
</evidence>
<dbReference type="SUPFAM" id="SSF47789">
    <property type="entry name" value="C-terminal domain of RNA polymerase alpha subunit"/>
    <property type="match status" value="1"/>
</dbReference>
<dbReference type="Gene3D" id="1.10.150.20">
    <property type="entry name" value="5' to 3' exonuclease, C-terminal subdomain"/>
    <property type="match status" value="1"/>
</dbReference>
<name>A0A4Q7UCA2_9ACTN</name>
<accession>A0A4Q7UCA2</accession>
<proteinExistence type="predicted"/>
<comment type="caution">
    <text evidence="1">The sequence shown here is derived from an EMBL/GenBank/DDBJ whole genome shotgun (WGS) entry which is preliminary data.</text>
</comment>
<sequence length="64" mass="6544">MTSSLDTLPKIGAPATRALHDAGYTALRQLAGVPRADLAKLHGMGPKALVTLQAALEEHGLGLG</sequence>
<keyword evidence="2" id="KW-1185">Reference proteome</keyword>
<gene>
    <name evidence="1" type="ORF">EV382_1476</name>
</gene>
<protein>
    <submittedName>
        <fullName evidence="1">Helix-hairpin-helix protein</fullName>
    </submittedName>
</protein>
<dbReference type="EMBL" id="SHKK01000001">
    <property type="protein sequence ID" value="RZT78294.1"/>
    <property type="molecule type" value="Genomic_DNA"/>
</dbReference>
<dbReference type="AlphaFoldDB" id="A0A4Q7UCA2"/>
<reference evidence="1 2" key="1">
    <citation type="submission" date="2019-02" db="EMBL/GenBank/DDBJ databases">
        <title>Sequencing the genomes of 1000 actinobacteria strains.</title>
        <authorList>
            <person name="Klenk H.-P."/>
        </authorList>
    </citation>
    <scope>NUCLEOTIDE SEQUENCE [LARGE SCALE GENOMIC DNA]</scope>
    <source>
        <strain evidence="1 2">DSM 45888</strain>
    </source>
</reference>
<dbReference type="Pfam" id="PF14520">
    <property type="entry name" value="HHH_5"/>
    <property type="match status" value="1"/>
</dbReference>
<dbReference type="Proteomes" id="UP000293781">
    <property type="component" value="Unassembled WGS sequence"/>
</dbReference>
<dbReference type="OrthoDB" id="7950977at2"/>
<evidence type="ECO:0000313" key="1">
    <source>
        <dbReference type="EMBL" id="RZT78294.1"/>
    </source>
</evidence>
<dbReference type="RefSeq" id="WP_130400823.1">
    <property type="nucleotide sequence ID" value="NZ_JBEZZO010000012.1"/>
</dbReference>
<organism evidence="1 2">
    <name type="scientific">Micromonospora violae</name>
    <dbReference type="NCBI Taxonomy" id="1278207"/>
    <lineage>
        <taxon>Bacteria</taxon>
        <taxon>Bacillati</taxon>
        <taxon>Actinomycetota</taxon>
        <taxon>Actinomycetes</taxon>
        <taxon>Micromonosporales</taxon>
        <taxon>Micromonosporaceae</taxon>
        <taxon>Micromonospora</taxon>
    </lineage>
</organism>